<evidence type="ECO:0000313" key="2">
    <source>
        <dbReference type="Proteomes" id="UP000177876"/>
    </source>
</evidence>
<protein>
    <submittedName>
        <fullName evidence="1">Uncharacterized protein</fullName>
    </submittedName>
</protein>
<gene>
    <name evidence="1" type="ORF">A2Y75_08875</name>
</gene>
<sequence>MRGEVIFTMKEVTRHILIQSLLEGKMANKDAASDLRLSLRQAKRIKRKVKVMGASGVAHGNKGRLVMTLIYVLT</sequence>
<comment type="caution">
    <text evidence="1">The sequence shown here is derived from an EMBL/GenBank/DDBJ whole genome shotgun (WGS) entry which is preliminary data.</text>
</comment>
<proteinExistence type="predicted"/>
<accession>A0A1F2WIA1</accession>
<name>A0A1F2WIA1_9ACTN</name>
<evidence type="ECO:0000313" key="1">
    <source>
        <dbReference type="EMBL" id="OFW56577.1"/>
    </source>
</evidence>
<reference evidence="1 2" key="1">
    <citation type="journal article" date="2016" name="Nat. Commun.">
        <title>Thousands of microbial genomes shed light on interconnected biogeochemical processes in an aquifer system.</title>
        <authorList>
            <person name="Anantharaman K."/>
            <person name="Brown C.T."/>
            <person name="Hug L.A."/>
            <person name="Sharon I."/>
            <person name="Castelle C.J."/>
            <person name="Probst A.J."/>
            <person name="Thomas B.C."/>
            <person name="Singh A."/>
            <person name="Wilkins M.J."/>
            <person name="Karaoz U."/>
            <person name="Brodie E.L."/>
            <person name="Williams K.H."/>
            <person name="Hubbard S.S."/>
            <person name="Banfield J.F."/>
        </authorList>
    </citation>
    <scope>NUCLEOTIDE SEQUENCE [LARGE SCALE GENOMIC DNA]</scope>
</reference>
<dbReference type="Proteomes" id="UP000177876">
    <property type="component" value="Unassembled WGS sequence"/>
</dbReference>
<dbReference type="EMBL" id="MELK01000043">
    <property type="protein sequence ID" value="OFW56577.1"/>
    <property type="molecule type" value="Genomic_DNA"/>
</dbReference>
<dbReference type="AlphaFoldDB" id="A0A1F2WIA1"/>
<organism evidence="1 2">
    <name type="scientific">Candidatus Solincola sediminis</name>
    <dbReference type="NCBI Taxonomy" id="1797199"/>
    <lineage>
        <taxon>Bacteria</taxon>
        <taxon>Bacillati</taxon>
        <taxon>Actinomycetota</taxon>
        <taxon>Candidatus Geothermincolia</taxon>
        <taxon>Candidatus Geothermincolales</taxon>
        <taxon>Candidatus Geothermincolaceae</taxon>
        <taxon>Candidatus Solincola</taxon>
    </lineage>
</organism>